<dbReference type="EMBL" id="AFQO01000015">
    <property type="protein sequence ID" value="EGT74545.1"/>
    <property type="molecule type" value="Genomic_DNA"/>
</dbReference>
<dbReference type="InterPro" id="IPR005594">
    <property type="entry name" value="YadA_C"/>
</dbReference>
<keyword evidence="10" id="KW-0998">Cell outer membrane</keyword>
<evidence type="ECO:0000259" key="13">
    <source>
        <dbReference type="Pfam" id="PF03895"/>
    </source>
</evidence>
<accession>F9GR46</accession>
<feature type="region of interest" description="Disordered" evidence="12">
    <location>
        <begin position="4180"/>
        <end position="4202"/>
    </location>
</feature>
<feature type="region of interest" description="Disordered" evidence="12">
    <location>
        <begin position="2376"/>
        <end position="2453"/>
    </location>
</feature>
<feature type="compositionally biased region" description="Low complexity" evidence="12">
    <location>
        <begin position="2593"/>
        <end position="2603"/>
    </location>
</feature>
<evidence type="ECO:0000256" key="6">
    <source>
        <dbReference type="ARBA" id="ARBA00022692"/>
    </source>
</evidence>
<evidence type="ECO:0000256" key="12">
    <source>
        <dbReference type="SAM" id="MobiDB-lite"/>
    </source>
</evidence>
<proteinExistence type="inferred from homology"/>
<comment type="subcellular location">
    <subcellularLocation>
        <location evidence="2">Cell outer membrane</location>
    </subcellularLocation>
    <subcellularLocation>
        <location evidence="1">Cell surface</location>
    </subcellularLocation>
</comment>
<sequence>MNKIFRIVWNQATQSWVAVSELTKAHKKQSSSNAQKSAVKFSGNFIKSSAIALTLLSGHSAYAAETAASGLIQINSTGGSATANGSDAIAIGKDSQATGNDGIAVGREAETTSNDAMALGHKAKAKNTNAVAIGKDSKATGATSVALGAGSNATGNDSYAIGWGSNASKEKSISIGNSSAASGDYSVALGAQATATGRESMALGKGSNATKDYSYAIGSGSNASAPKSISIGYNSAASHNNSLALGWNSKALGPSSVALGAGSNALGDDSYAIGYGSKTNTGANFAMAFGNSSKANKANDIAFGKEAETRDQGQGHSIAIGYGAMSGTNNAGKNLNGGDAGGVAIGTGAYTGVNQTDGRSVNSSVAVGAGAGAGFRKLDNNGMPAQNATDVDSNDEVLKKAFGVKNVADYQKIAGGTNGYTNVNINEGTALGRNARAIGDQSVAIGAQTIAGMGAIALGGNDITQFADKKYYKSTKENFAATETEDHNQDAEISKDTISGAYNRLVGTRLDKKYKATYAQDGSVVLGVQAHSSTPLGTALGTNALIRKGAFGATAIGAGSQVQANAEAAVAIGMGSFADGKYAVAAGTAANAKESAVAAGYKAKADKSAVAVGDSSEATTSSVAVGQLAKAEKVADIAVGQGAVASGEQGAIAMGLGTIAKGHSSIMIGGSDISKAASETVNYVEEDHNNITDVTVEETINGEKVKRHYKVVGTTSKSDTLAKAYEALTGKPMDTTSLDYSKVTNGHSSISLGIHALSQGDLGTAIGTGARADSLGSIALGAGAKADRQNAVAIGTGSTTELQGTRQTDVSYNAAGSIVSFDSPDVAYTFKWAGGINTSSGDVVSFGSAGAERQLKNVAAGRVAEDSTDAINGSQLNSVARKVASGWQVAGNGKTKVAGIGSDDQVNFTNGNGTTVSVTVQNEVKETVTENGKQVEKIKTPKGANVKFDVKAADTSLEVGADGVKVKVSDGIETTTDGIKVNTGKGLKIDTADDKKVAVDADDKTITVGTDGKVKAVTGSIETVTDDNKTGTEKAGQVRVADAEKGKLATVDAVASAVNNAAWSITSGTDGGSFATSGHTKTTEKISAGGSVTFKAGDNLIIKQAGTDFTYSLNPILSGLTSAEFKGTGKNAPTTKLTNAGITITSATTGKNPVSLTEKGLNNGGNAITNVAGNLDGAKANTQAPTTNAAAPNTTDKDGDKYINPNNAATVGDVLNAGWNLQGNNAAKDFVTAYDTVNFVDGDGTTVSVENTDNKTSKIKYSVNLGDGLEKDATTNKIKAKTGKGVSVDSDGIKVDTGKGLKIDTADGKKVAVDADDKTITVGTDGKVKAVTGSIEAVTDTKGTGEKAGQVRPVAADAADKGKLATVDAVANAVNSAKWMAKATNTDAEIADNEKTNDGTKAGEGIAAGDEVTFTAGKNLRVKRDGKNFTFATDKDVSFDSVKVGAEDTAANGKKPVNLTTGAATSADNNQTGKAPTTALNISSGTGKDAKPTQITGVGSVLNTTTVTSAPDGIAPATQPKLVNLGTAHNQTALADNVLNSAATVRDLANMGWKISSDKATGADGKAYSDVVRNADEVKFVGKNAAKVSGKTDPTTGIRTITVDVEVPDVKTAELVSSKDGSVIAPSTNSKLQEELKAAKDELAALPKDATDEQKKEAEKKVKDAETALNDNVDKKGVATAKNVADMINTSGFTLKTSATADGKKDAASTGDEVINPGKTVEMVAGKNLTVKQEANGKVTYSLNPELSNLTSAEFKGTGTNAPTTKLTNEGVTITPATGKNPVSLTENGLNNGSNTITNVAGNLDGAKTGTNAPTTSATKPTALTETNAATVGDVLNAGWNLQGNNTAKDFVTAYDTVNFVDGDGTTVSVKNTDKITSTIKYSVNLGDGLEKDATTNKIKVKAADKSLEVTNGGVKVNTGNITASSVPTVADADKDKIATVGNVADAIKAAAWKATSAATTNGENSGKKEQEVKAGDTVTFEADKNIKITQAQGKFTFATKDDVKFNSIQLGGNDGPKLTKDGNNLKVSGSNGTDPVKITNVADGNISADSKDAINGSQFNAVANNNIKLGGDNKSETNGQSLNKAGGMKFNINGANGIETEASGDSVTVKINAETKAKIDSVDDKADKNLSNITADGETKIKNLVTWKAKASNSGSELVEGDKTADSDTDAQQVGADGVLTLDAGKNLLLKRSEKTFTYALSKTLSDLTSAEFKKGDVTTKINGDGLTIQAPTPAGGTAPKAITVNKDGISAGDKAITDVNSGLTNYGGTDAKKDLINLGNSSTGSKVSDNNAATVGDLRNMGWVVSSNKKTDDLIKEYSDTVKNANEVRFVGEGTAIVTGKTEGNVRTITVKVDDQTSTNKSVTPVSYTKKDGTKVYPKEVDNGDGTKSVKFYPNPDGSGTEIPPSEVITSVNGPKGTKTPTTLSNVEGNLDGAKTNTTAPTTSHAGVDTKNPTANNYVNTHNAATVGDVLQAGWNLQNNGTAKDFVKPYDTVNFVNGINTTAVVTTSDDGTTSNVTYNVTGLPVTYTTADGTPVSKIGDKYYKVNDKGQPVDANGKPSTKVNANGQPLDENGVVIQPIDTTTNPLTSKLVNPNVTNTTTEPNKKTTDPTQLGNVTSGLQKYGDTVDGKEVPGSTKANNGLIDLSTPTDGSKPKVSDNTAATVGDLRNMGWIVSSDKTTGETDKAYTDTVKNANEVKFVGAGTAIVSGKTVDGVRTITVKVDDQTSTNNSVTPVNYTKADGTKVYPKMVTNPDTGKEELKFFEKLDGSGAEVPKGDVITSINGPEGTTSPTTLKNVKNNIPNVNDGSKTITTPDGKEKAGDVEKINKAPLKAEEAAALSNPKTKDGQANPKYIGNNAATVSDVLNAGWNLQNNGAAKDFVKPFDTVNFRDGGNTVAVVTTSDDGTTSNVTFNVVGLPVATTVNTEDGPVHLTKVGDNYYPVNGDGTPNIQTNADGNPTNGYVKADDGNYYPAGNVTFTKDPVTGATTITPVTGAKPVTLGNTLTNPNVSNTNAEPNKSVSTPTSLTNVKHNLDQVDDGNEVITKPDGTVVPKKADKANVTHGPISAAEAAKLANPKLENGTTNPDYIGNNAATIGDVLNAGWNLQGNGKAVDFVKPYDTVNFRDGGNTTVSVTTDDNLTSHVQVNVTGLPVTNTITDANGKKIPVVKVGDAFYRTNPDGTPNIERDTAGNPTNGYVRANDGKLYSREDVTVTPAADPTQPPTITPKAGKTPTTVNTNLVNPNVDNTKDNPGNNVNTPNQLGNVANGAKTFTPVAADGTEATDAKPAVKLANDGKWYPADQVEPNGKPKENAIPVANPLAPKNADGDVLEKGNDGKWYKAADLTNGKPNNGATVQQLVAKPANSEKSGLIDFTNSNPNNAATIGDLQNMGWVVSAEGNSYSDQVRNANEVKFVGKNGIQVSGKTDDKGVRTLTFEMEAGEVTSTEITKADGTKLVKVGDKVYKPEDIGTDGQPKQGKDPVGTIANDGKVYNNGDVTNGAPNNGANPIDGITVTRNNGSKFVTGNQVADAIEKSGFIVGKNNKALPVSDFKNEDEKVNPNDELRFADGDNTNVKLATKEVLDASGKVKTVTTVKVDVVDLPVKYTDADGNIVKKGEDGKYYNPKDLEGKVYDPTTKEFKNSDGTALDKQPEAKNNIVSSLVNPNDAKDGKVGTPSTLTNVASGTKTIQPAAGETVKDKDNKELALANNGKWYEKEKVGTDGKPVDGATPLTPVNPDKAGLADLDNSKSTNALSVEDAKKLGWVVGTPDNNYNDQVRNANKVDFKGENGIEVTGKTTADGIREITVGIKEGTVTNNVKVTKEDGTVIEAIRDKDGKLYEKDVNGKVDKTKPVETTNKDKVENNGSGFVTGNTVATAIQESGWNVGLADSSKANEAFNDDSKALSADKLEKVNPDDNVRFADGKNTKVQAVTMDEVNKDGKKITNTYVRFNVDLPISQITSKDKDGNKVAKAADGKWHLVKADGTLDTTKEVEPSNVRTSASMDPDGLGDKYTSTSRKEDLTTIQLAELTGKQEAAAKAAEEKIKDLLKGQSKDVIEAASKAAVDAAKKEAKVQYLKDKGLDKGTGGTVISNVAWGTKPSDAVNVDQLQNSGINVHSRTVEGSTGKVISGNTSPTKVKMDETVNVDAGNNIEITRNGRDIAIATSMTPQFDSVQFGKEGPKITGKAAQPAKPATATSPATPAQPAELSVNGAKITGVAPGQISATSKDAINGSQLHAMGNKLQGQINKLGNRMNAGMATSAAMANLLQPHKPGQSVATAGIGQHKDQAAVAVGYSRVSDNGKYGIRFSMGANTQGEVTSGAAVGYFW</sequence>
<evidence type="ECO:0000256" key="1">
    <source>
        <dbReference type="ARBA" id="ARBA00004241"/>
    </source>
</evidence>
<feature type="domain" description="Trimeric autotransporter adhesin YadA-like stalk" evidence="15">
    <location>
        <begin position="4211"/>
        <end position="4250"/>
    </location>
</feature>
<evidence type="ECO:0000256" key="3">
    <source>
        <dbReference type="ARBA" id="ARBA00005848"/>
    </source>
</evidence>
<evidence type="ECO:0000259" key="17">
    <source>
        <dbReference type="Pfam" id="PF18669"/>
    </source>
</evidence>
<evidence type="ECO:0000256" key="5">
    <source>
        <dbReference type="ARBA" id="ARBA00022452"/>
    </source>
</evidence>
<feature type="compositionally biased region" description="Polar residues" evidence="12">
    <location>
        <begin position="3673"/>
        <end position="3687"/>
    </location>
</feature>
<dbReference type="InterPro" id="IPR008635">
    <property type="entry name" value="Coiled_stalk_dom"/>
</dbReference>
<evidence type="ECO:0000313" key="18">
    <source>
        <dbReference type="EMBL" id="EGT74545.1"/>
    </source>
</evidence>
<feature type="region of interest" description="Disordered" evidence="12">
    <location>
        <begin position="3179"/>
        <end position="3201"/>
    </location>
</feature>
<feature type="region of interest" description="Disordered" evidence="12">
    <location>
        <begin position="3214"/>
        <end position="3236"/>
    </location>
</feature>
<dbReference type="SUPFAM" id="SSF54523">
    <property type="entry name" value="Pili subunits"/>
    <property type="match status" value="1"/>
</dbReference>
<evidence type="ECO:0000256" key="8">
    <source>
        <dbReference type="ARBA" id="ARBA00022927"/>
    </source>
</evidence>
<organism evidence="18 19">
    <name type="scientific">Haemophilus haemolyticus M19501</name>
    <dbReference type="NCBI Taxonomy" id="1028803"/>
    <lineage>
        <taxon>Bacteria</taxon>
        <taxon>Pseudomonadati</taxon>
        <taxon>Pseudomonadota</taxon>
        <taxon>Gammaproteobacteria</taxon>
        <taxon>Pasteurellales</taxon>
        <taxon>Pasteurellaceae</taxon>
        <taxon>Haemophilus</taxon>
    </lineage>
</organism>
<feature type="region of interest" description="Disordered" evidence="12">
    <location>
        <begin position="3715"/>
        <end position="3744"/>
    </location>
</feature>
<feature type="compositionally biased region" description="Low complexity" evidence="12">
    <location>
        <begin position="1180"/>
        <end position="1194"/>
    </location>
</feature>
<keyword evidence="9" id="KW-0472">Membrane</keyword>
<evidence type="ECO:0000256" key="10">
    <source>
        <dbReference type="ARBA" id="ARBA00023237"/>
    </source>
</evidence>
<keyword evidence="11" id="KW-0175">Coiled coil</keyword>
<dbReference type="InterPro" id="IPR011049">
    <property type="entry name" value="Serralysin-like_metalloprot_C"/>
</dbReference>
<feature type="domain" description="Trimeric autotransporter adhesin YadA-like head" evidence="14">
    <location>
        <begin position="775"/>
        <end position="798"/>
    </location>
</feature>
<dbReference type="RefSeq" id="WP_005632500.1">
    <property type="nucleotide sequence ID" value="NZ_AFQO01000015.1"/>
</dbReference>
<feature type="region of interest" description="Disordered" evidence="12">
    <location>
        <begin position="2587"/>
        <end position="2661"/>
    </location>
</feature>
<feature type="domain" description="Trimeric autotransporter adhesin YadA-like head" evidence="14">
    <location>
        <begin position="114"/>
        <end position="137"/>
    </location>
</feature>
<dbReference type="Gene3D" id="1.20.5.170">
    <property type="match status" value="2"/>
</dbReference>
<reference evidence="18 19" key="1">
    <citation type="journal article" date="2011" name="J. Bacteriol.">
        <title>Genome Sequences for Five Strains of the Emerging Pathogen Haemophilus haemolyticus.</title>
        <authorList>
            <person name="Jordan I.K."/>
            <person name="Conley A.B."/>
            <person name="Antonov I.V."/>
            <person name="Arthur R.A."/>
            <person name="Cook E.D."/>
            <person name="Cooper G.P."/>
            <person name="Jones B.L."/>
            <person name="Knipe K.M."/>
            <person name="Lee K.J."/>
            <person name="Liu X."/>
            <person name="Mitchell G.J."/>
            <person name="Pande P.R."/>
            <person name="Petit R.A."/>
            <person name="Qin S."/>
            <person name="Rajan V.N."/>
            <person name="Sarda S."/>
            <person name="Sebastian A."/>
            <person name="Tang S."/>
            <person name="Thapliyal R."/>
            <person name="Varghese N.J."/>
            <person name="Ye T."/>
            <person name="Katz L.S."/>
            <person name="Wang X."/>
            <person name="Rowe L."/>
            <person name="Frace M."/>
            <person name="Mayer L.W."/>
        </authorList>
    </citation>
    <scope>NUCLEOTIDE SEQUENCE [LARGE SCALE GENOMIC DNA]</scope>
    <source>
        <strain evidence="18 19">M19501</strain>
    </source>
</reference>
<feature type="domain" description="Trimeric autotransporter adhesin YadA-like head" evidence="14">
    <location>
        <begin position="223"/>
        <end position="249"/>
    </location>
</feature>
<dbReference type="InterPro" id="IPR024973">
    <property type="entry name" value="ESPR"/>
</dbReference>
<keyword evidence="8" id="KW-0653">Protein transport</keyword>
<protein>
    <submittedName>
        <fullName evidence="18">Putative hep/Hag</fullName>
    </submittedName>
</protein>
<feature type="domain" description="Trimeric autotransporter adhesin YadA-like stalk" evidence="15">
    <location>
        <begin position="855"/>
        <end position="896"/>
    </location>
</feature>
<dbReference type="InterPro" id="IPR017868">
    <property type="entry name" value="Filamin/ABP280_repeat-like"/>
</dbReference>
<dbReference type="Pfam" id="PF05662">
    <property type="entry name" value="YadA_stalk"/>
    <property type="match status" value="4"/>
</dbReference>
<dbReference type="eggNOG" id="COG5295">
    <property type="taxonomic scope" value="Bacteria"/>
</dbReference>
<comment type="caution">
    <text evidence="18">The sequence shown here is derived from an EMBL/GenBank/DDBJ whole genome shotgun (WGS) entry which is preliminary data.</text>
</comment>
<feature type="domain" description="Trimeric autotransporter adhesin Trp ring" evidence="17">
    <location>
        <begin position="3760"/>
        <end position="3808"/>
    </location>
</feature>
<dbReference type="Pfam" id="PF18669">
    <property type="entry name" value="Trp_ring"/>
    <property type="match status" value="5"/>
</dbReference>
<feature type="domain" description="Trimeric autotransporter adhesin YadA-like head" evidence="14">
    <location>
        <begin position="195"/>
        <end position="221"/>
    </location>
</feature>
<dbReference type="Gene3D" id="2.150.10.10">
    <property type="entry name" value="Serralysin-like metalloprotease, C-terminal"/>
    <property type="match status" value="6"/>
</dbReference>
<feature type="domain" description="Trimeric autotransporter adhesin YadA-like head" evidence="14">
    <location>
        <begin position="428"/>
        <end position="448"/>
    </location>
</feature>
<feature type="domain" description="Trimeric autotransporter adhesin YadA-like head" evidence="14">
    <location>
        <begin position="139"/>
        <end position="165"/>
    </location>
</feature>
<dbReference type="SUPFAM" id="SSF101999">
    <property type="entry name" value="Trimeric adhesin"/>
    <property type="match status" value="10"/>
</dbReference>
<dbReference type="SUPFAM" id="SSF101967">
    <property type="entry name" value="Adhesin YadA, collagen-binding domain"/>
    <property type="match status" value="4"/>
</dbReference>
<feature type="region of interest" description="Disordered" evidence="12">
    <location>
        <begin position="3466"/>
        <end position="3489"/>
    </location>
</feature>
<evidence type="ECO:0000259" key="14">
    <source>
        <dbReference type="Pfam" id="PF05658"/>
    </source>
</evidence>
<dbReference type="Proteomes" id="UP000003258">
    <property type="component" value="Unassembled WGS sequence"/>
</dbReference>
<feature type="domain" description="Trimeric autotransporter adhesin YadA-like head" evidence="14">
    <location>
        <begin position="251"/>
        <end position="277"/>
    </location>
</feature>
<feature type="domain" description="ESPR" evidence="16">
    <location>
        <begin position="1"/>
        <end position="38"/>
    </location>
</feature>
<feature type="domain" description="Trimeric autotransporter adhesin YadA-like stalk" evidence="15">
    <location>
        <begin position="2038"/>
        <end position="2080"/>
    </location>
</feature>
<feature type="domain" description="Trimeric autotransporter adhesin YadA-like head" evidence="14">
    <location>
        <begin position="286"/>
        <end position="307"/>
    </location>
</feature>
<dbReference type="InterPro" id="IPR008640">
    <property type="entry name" value="Adhesin_Head_dom"/>
</dbReference>
<gene>
    <name evidence="18" type="ORF">GG9_1476</name>
</gene>
<feature type="compositionally biased region" description="Polar residues" evidence="12">
    <location>
        <begin position="2437"/>
        <end position="2453"/>
    </location>
</feature>
<evidence type="ECO:0000313" key="19">
    <source>
        <dbReference type="Proteomes" id="UP000003258"/>
    </source>
</evidence>
<feature type="region of interest" description="Disordered" evidence="12">
    <location>
        <begin position="2551"/>
        <end position="2573"/>
    </location>
</feature>
<feature type="domain" description="Trimeric autotransporter adhesin YadA-like head" evidence="14">
    <location>
        <begin position="83"/>
        <end position="109"/>
    </location>
</feature>
<dbReference type="InterPro" id="IPR045584">
    <property type="entry name" value="Pilin-like"/>
</dbReference>
<feature type="region of interest" description="Disordered" evidence="12">
    <location>
        <begin position="1463"/>
        <end position="1491"/>
    </location>
</feature>
<keyword evidence="7" id="KW-0732">Signal</keyword>
<dbReference type="Gene3D" id="3.90.1780.10">
    <property type="entry name" value="Trimeric adhesin"/>
    <property type="match status" value="16"/>
</dbReference>
<dbReference type="CDD" id="cd12820">
    <property type="entry name" value="LbR_YadA-like"/>
    <property type="match status" value="2"/>
</dbReference>
<evidence type="ECO:0000256" key="9">
    <source>
        <dbReference type="ARBA" id="ARBA00023136"/>
    </source>
</evidence>
<feature type="region of interest" description="Disordered" evidence="12">
    <location>
        <begin position="2999"/>
        <end position="3025"/>
    </location>
</feature>
<dbReference type="Pfam" id="PF13018">
    <property type="entry name" value="ESPR"/>
    <property type="match status" value="1"/>
</dbReference>
<feature type="compositionally biased region" description="Polar residues" evidence="12">
    <location>
        <begin position="2781"/>
        <end position="2814"/>
    </location>
</feature>
<dbReference type="PROSITE" id="PS50194">
    <property type="entry name" value="FILAMIN_REPEAT"/>
    <property type="match status" value="1"/>
</dbReference>
<evidence type="ECO:0000256" key="7">
    <source>
        <dbReference type="ARBA" id="ARBA00022729"/>
    </source>
</evidence>
<dbReference type="Gene3D" id="2.60.40.4050">
    <property type="match status" value="1"/>
</dbReference>
<feature type="compositionally biased region" description="Polar residues" evidence="12">
    <location>
        <begin position="1463"/>
        <end position="1486"/>
    </location>
</feature>
<feature type="domain" description="Trimeric autotransporter adhesin Trp ring" evidence="17">
    <location>
        <begin position="3390"/>
        <end position="3435"/>
    </location>
</feature>
<keyword evidence="5" id="KW-1134">Transmembrane beta strand</keyword>
<feature type="region of interest" description="Disordered" evidence="12">
    <location>
        <begin position="1178"/>
        <end position="1201"/>
    </location>
</feature>
<dbReference type="InterPro" id="IPR040482">
    <property type="entry name" value="Trp_ring"/>
</dbReference>
<feature type="compositionally biased region" description="Polar residues" evidence="12">
    <location>
        <begin position="2410"/>
        <end position="2430"/>
    </location>
</feature>
<feature type="domain" description="Trimeric autotransporter adhesin Trp ring" evidence="17">
    <location>
        <begin position="2671"/>
        <end position="2724"/>
    </location>
</feature>
<dbReference type="Pfam" id="PF05658">
    <property type="entry name" value="YadA_head"/>
    <property type="match status" value="10"/>
</dbReference>
<comment type="similarity">
    <text evidence="3">Belongs to the autotransporter-2 (AT-2) (TC 1.B.40) family.</text>
</comment>
<feature type="region of interest" description="Disordered" evidence="12">
    <location>
        <begin position="3632"/>
        <end position="3693"/>
    </location>
</feature>
<feature type="domain" description="Trimeric autotransporter adhesin Trp ring" evidence="17">
    <location>
        <begin position="2303"/>
        <end position="2356"/>
    </location>
</feature>
<evidence type="ECO:0000256" key="4">
    <source>
        <dbReference type="ARBA" id="ARBA00022448"/>
    </source>
</evidence>
<feature type="domain" description="Trimeric autotransporter adhesin YadA-like C-terminal membrane anchor" evidence="13">
    <location>
        <begin position="4266"/>
        <end position="4325"/>
    </location>
</feature>
<dbReference type="PATRIC" id="fig|1028803.3.peg.1542"/>
<evidence type="ECO:0000256" key="2">
    <source>
        <dbReference type="ARBA" id="ARBA00004442"/>
    </source>
</evidence>
<dbReference type="GO" id="GO:0009986">
    <property type="term" value="C:cell surface"/>
    <property type="evidence" value="ECO:0007669"/>
    <property type="project" value="UniProtKB-SubCell"/>
</dbReference>
<dbReference type="InterPro" id="IPR037174">
    <property type="entry name" value="Trimeric_adhesin"/>
</dbReference>
<evidence type="ECO:0000256" key="11">
    <source>
        <dbReference type="SAM" id="Coils"/>
    </source>
</evidence>
<dbReference type="Gene3D" id="3.30.1300.30">
    <property type="entry name" value="GSPII I/J protein-like"/>
    <property type="match status" value="1"/>
</dbReference>
<feature type="compositionally biased region" description="Polar residues" evidence="12">
    <location>
        <begin position="3001"/>
        <end position="3025"/>
    </location>
</feature>
<evidence type="ECO:0000259" key="15">
    <source>
        <dbReference type="Pfam" id="PF05662"/>
    </source>
</evidence>
<feature type="region of interest" description="Disordered" evidence="12">
    <location>
        <begin position="3989"/>
        <end position="4013"/>
    </location>
</feature>
<feature type="domain" description="Trimeric autotransporter adhesin YadA-like stalk" evidence="15">
    <location>
        <begin position="4088"/>
        <end position="4110"/>
    </location>
</feature>
<dbReference type="Gene3D" id="2.20.25.140">
    <property type="match status" value="5"/>
</dbReference>
<evidence type="ECO:0000259" key="16">
    <source>
        <dbReference type="Pfam" id="PF13018"/>
    </source>
</evidence>
<keyword evidence="6" id="KW-0812">Transmembrane</keyword>
<keyword evidence="4" id="KW-0813">Transport</keyword>
<feature type="domain" description="Trimeric autotransporter adhesin Trp ring" evidence="17">
    <location>
        <begin position="1551"/>
        <end position="1606"/>
    </location>
</feature>
<dbReference type="Pfam" id="PF03895">
    <property type="entry name" value="YadA_anchor"/>
    <property type="match status" value="1"/>
</dbReference>
<feature type="coiled-coil region" evidence="11">
    <location>
        <begin position="1629"/>
        <end position="1675"/>
    </location>
</feature>
<name>F9GR46_HAEHA</name>
<feature type="compositionally biased region" description="Polar residues" evidence="12">
    <location>
        <begin position="2559"/>
        <end position="2568"/>
    </location>
</feature>
<dbReference type="GO" id="GO:0015031">
    <property type="term" value="P:protein transport"/>
    <property type="evidence" value="ECO:0007669"/>
    <property type="project" value="UniProtKB-KW"/>
</dbReference>
<feature type="domain" description="Trimeric autotransporter adhesin YadA-like head" evidence="14">
    <location>
        <begin position="167"/>
        <end position="193"/>
    </location>
</feature>
<feature type="region of interest" description="Disordered" evidence="12">
    <location>
        <begin position="2775"/>
        <end position="2821"/>
    </location>
</feature>
<feature type="compositionally biased region" description="Low complexity" evidence="12">
    <location>
        <begin position="4183"/>
        <end position="4202"/>
    </location>
</feature>
<dbReference type="GO" id="GO:0009279">
    <property type="term" value="C:cell outer membrane"/>
    <property type="evidence" value="ECO:0007669"/>
    <property type="project" value="UniProtKB-SubCell"/>
</dbReference>